<dbReference type="Proteomes" id="UP000663671">
    <property type="component" value="Chromosome 3"/>
</dbReference>
<name>A0A8A1MPA9_AJECA</name>
<protein>
    <submittedName>
        <fullName evidence="1">Uncharacterized protein</fullName>
    </submittedName>
</protein>
<proteinExistence type="predicted"/>
<accession>A0A8A1MPA9</accession>
<dbReference type="OrthoDB" id="4387771at2759"/>
<organism evidence="1 2">
    <name type="scientific">Ajellomyces capsulatus</name>
    <name type="common">Darling's disease fungus</name>
    <name type="synonym">Histoplasma capsulatum</name>
    <dbReference type="NCBI Taxonomy" id="5037"/>
    <lineage>
        <taxon>Eukaryota</taxon>
        <taxon>Fungi</taxon>
        <taxon>Dikarya</taxon>
        <taxon>Ascomycota</taxon>
        <taxon>Pezizomycotina</taxon>
        <taxon>Eurotiomycetes</taxon>
        <taxon>Eurotiomycetidae</taxon>
        <taxon>Onygenales</taxon>
        <taxon>Ajellomycetaceae</taxon>
        <taxon>Histoplasma</taxon>
    </lineage>
</organism>
<reference evidence="1" key="1">
    <citation type="submission" date="2021-01" db="EMBL/GenBank/DDBJ databases">
        <title>Chromosome-level genome assembly of a human fungal pathogen reveals clustering of transcriptionally co-regulated genes.</title>
        <authorList>
            <person name="Voorhies M."/>
            <person name="Cohen S."/>
            <person name="Shea T.P."/>
            <person name="Petrus S."/>
            <person name="Munoz J.F."/>
            <person name="Poplawski S."/>
            <person name="Goldman W.E."/>
            <person name="Michael T."/>
            <person name="Cuomo C.A."/>
            <person name="Sil A."/>
            <person name="Beyhan S."/>
        </authorList>
    </citation>
    <scope>NUCLEOTIDE SEQUENCE</scope>
    <source>
        <strain evidence="1">WU24</strain>
    </source>
</reference>
<evidence type="ECO:0000313" key="1">
    <source>
        <dbReference type="EMBL" id="QSS65907.1"/>
    </source>
</evidence>
<sequence length="138" mass="15570">MSKAIEASITAFKGIKNGPTKFTEFVTEGSRIIPPRKKIHNTPLRIDAGKYDPATKMLNVVLQVNLKTKSKGLEDWLKKFSTHARLATAKFNTVASDKHAEYHSMLEELETKGKQNLMDMKTADDEEARLKQEQDHNG</sequence>
<dbReference type="VEuPathDB" id="FungiDB:I7I51_06758"/>
<dbReference type="AlphaFoldDB" id="A0A8A1MPA9"/>
<dbReference type="EMBL" id="CP069115">
    <property type="protein sequence ID" value="QSS65907.1"/>
    <property type="molecule type" value="Genomic_DNA"/>
</dbReference>
<evidence type="ECO:0000313" key="2">
    <source>
        <dbReference type="Proteomes" id="UP000663671"/>
    </source>
</evidence>
<gene>
    <name evidence="1" type="ORF">I7I51_06758</name>
</gene>